<dbReference type="Proteomes" id="UP000000268">
    <property type="component" value="Chromosome"/>
</dbReference>
<keyword evidence="2" id="KW-1185">Reference proteome</keyword>
<evidence type="ECO:0000313" key="1">
    <source>
        <dbReference type="EMBL" id="ABW26877.1"/>
    </source>
</evidence>
<accession>B0CDF2</accession>
<name>B0CDF2_ACAM1</name>
<dbReference type="KEGG" id="amr:AM1_1857"/>
<proteinExistence type="predicted"/>
<dbReference type="HOGENOM" id="CLU_3057354_0_0_3"/>
<organism evidence="1 2">
    <name type="scientific">Acaryochloris marina (strain MBIC 11017)</name>
    <dbReference type="NCBI Taxonomy" id="329726"/>
    <lineage>
        <taxon>Bacteria</taxon>
        <taxon>Bacillati</taxon>
        <taxon>Cyanobacteriota</taxon>
        <taxon>Cyanophyceae</taxon>
        <taxon>Acaryochloridales</taxon>
        <taxon>Acaryochloridaceae</taxon>
        <taxon>Acaryochloris</taxon>
    </lineage>
</organism>
<sequence>MRGSLAMAPIEDVKRQCDGQNSASSHHIVLRVGTLPYVWVNHNPEDWQRVITD</sequence>
<evidence type="ECO:0000313" key="2">
    <source>
        <dbReference type="Proteomes" id="UP000000268"/>
    </source>
</evidence>
<reference evidence="1 2" key="1">
    <citation type="journal article" date="2008" name="Proc. Natl. Acad. Sci. U.S.A.">
        <title>Niche adaptation and genome expansion in the chlorophyll d-producing cyanobacterium Acaryochloris marina.</title>
        <authorList>
            <person name="Swingley W.D."/>
            <person name="Chen M."/>
            <person name="Cheung P.C."/>
            <person name="Conrad A.L."/>
            <person name="Dejesa L.C."/>
            <person name="Hao J."/>
            <person name="Honchak B.M."/>
            <person name="Karbach L.E."/>
            <person name="Kurdoglu A."/>
            <person name="Lahiri S."/>
            <person name="Mastrian S.D."/>
            <person name="Miyashita H."/>
            <person name="Page L."/>
            <person name="Ramakrishna P."/>
            <person name="Satoh S."/>
            <person name="Sattley W.M."/>
            <person name="Shimada Y."/>
            <person name="Taylor H.L."/>
            <person name="Tomo T."/>
            <person name="Tsuchiya T."/>
            <person name="Wang Z.T."/>
            <person name="Raymond J."/>
            <person name="Mimuro M."/>
            <person name="Blankenship R.E."/>
            <person name="Touchman J.W."/>
        </authorList>
    </citation>
    <scope>NUCLEOTIDE SEQUENCE [LARGE SCALE GENOMIC DNA]</scope>
    <source>
        <strain evidence="2">MBIC 11017</strain>
    </source>
</reference>
<gene>
    <name evidence="1" type="ordered locus">AM1_1857</name>
</gene>
<dbReference type="AlphaFoldDB" id="B0CDF2"/>
<dbReference type="STRING" id="329726.AM1_1857"/>
<dbReference type="EMBL" id="CP000828">
    <property type="protein sequence ID" value="ABW26877.1"/>
    <property type="molecule type" value="Genomic_DNA"/>
</dbReference>
<protein>
    <submittedName>
        <fullName evidence="1">Uncharacterized protein</fullName>
    </submittedName>
</protein>